<evidence type="ECO:0000256" key="1">
    <source>
        <dbReference type="ARBA" id="ARBA00004370"/>
    </source>
</evidence>
<gene>
    <name evidence="4" type="ORF">SAMN05443575_2555</name>
</gene>
<dbReference type="InterPro" id="IPR050491">
    <property type="entry name" value="AmpC-like"/>
</dbReference>
<proteinExistence type="predicted"/>
<dbReference type="RefSeq" id="WP_200800166.1">
    <property type="nucleotide sequence ID" value="NZ_FQVU01000003.1"/>
</dbReference>
<dbReference type="EMBL" id="FQVU01000003">
    <property type="protein sequence ID" value="SHG68982.1"/>
    <property type="molecule type" value="Genomic_DNA"/>
</dbReference>
<dbReference type="GO" id="GO:0016020">
    <property type="term" value="C:membrane"/>
    <property type="evidence" value="ECO:0007669"/>
    <property type="project" value="UniProtKB-SubCell"/>
</dbReference>
<evidence type="ECO:0000313" key="4">
    <source>
        <dbReference type="EMBL" id="SHG68982.1"/>
    </source>
</evidence>
<evidence type="ECO:0000259" key="3">
    <source>
        <dbReference type="Pfam" id="PF00144"/>
    </source>
</evidence>
<accession>A0A1M5LV26</accession>
<organism evidence="4 5">
    <name type="scientific">Jatrophihabitans endophyticus</name>
    <dbReference type="NCBI Taxonomy" id="1206085"/>
    <lineage>
        <taxon>Bacteria</taxon>
        <taxon>Bacillati</taxon>
        <taxon>Actinomycetota</taxon>
        <taxon>Actinomycetes</taxon>
        <taxon>Jatrophihabitantales</taxon>
        <taxon>Jatrophihabitantaceae</taxon>
        <taxon>Jatrophihabitans</taxon>
    </lineage>
</organism>
<sequence>MSSIRDGRTDLASALGDVTRDFAGVVSVSRGNVVEFEAAFGPAERTHGVANRVETQFGIASGTKGFTAVAVAGLVGAGVLALDTTARSLLGRDLPLVHPEVTVAQLLAHTSGVGDYLHPDATGPAADPDDYVLPVPPHALADTEGYVAALAGRAQQFRPGARFAYSDSGYVLLALLAERAAATPFPALVGTHVFAPAEMWSSAFLRSDRLPARAAVGYVGDGRSNVLHLPVRGCGDGGAYSTAGDLRRFWTSLFAERILPRHRVAELVRPRHREPGTGRRYGRGFWLPATGPAVVLEGCDAGVSFRSVHDPTSGLTHTVLSNTTRGAWPVTRRLDDLLR</sequence>
<evidence type="ECO:0000313" key="5">
    <source>
        <dbReference type="Proteomes" id="UP000186132"/>
    </source>
</evidence>
<dbReference type="Pfam" id="PF00144">
    <property type="entry name" value="Beta-lactamase"/>
    <property type="match status" value="1"/>
</dbReference>
<dbReference type="AlphaFoldDB" id="A0A1M5LV26"/>
<feature type="domain" description="Beta-lactamase-related" evidence="3">
    <location>
        <begin position="23"/>
        <end position="330"/>
    </location>
</feature>
<dbReference type="Gene3D" id="3.40.710.10">
    <property type="entry name" value="DD-peptidase/beta-lactamase superfamily"/>
    <property type="match status" value="1"/>
</dbReference>
<dbReference type="Proteomes" id="UP000186132">
    <property type="component" value="Unassembled WGS sequence"/>
</dbReference>
<keyword evidence="5" id="KW-1185">Reference proteome</keyword>
<dbReference type="InterPro" id="IPR001466">
    <property type="entry name" value="Beta-lactam-related"/>
</dbReference>
<reference evidence="5" key="1">
    <citation type="submission" date="2016-11" db="EMBL/GenBank/DDBJ databases">
        <authorList>
            <person name="Varghese N."/>
            <person name="Submissions S."/>
        </authorList>
    </citation>
    <scope>NUCLEOTIDE SEQUENCE [LARGE SCALE GENOMIC DNA]</scope>
    <source>
        <strain evidence="5">DSM 45627</strain>
    </source>
</reference>
<comment type="subcellular location">
    <subcellularLocation>
        <location evidence="1">Membrane</location>
    </subcellularLocation>
</comment>
<keyword evidence="2" id="KW-0472">Membrane</keyword>
<dbReference type="SUPFAM" id="SSF56601">
    <property type="entry name" value="beta-lactamase/transpeptidase-like"/>
    <property type="match status" value="1"/>
</dbReference>
<evidence type="ECO:0000256" key="2">
    <source>
        <dbReference type="ARBA" id="ARBA00023136"/>
    </source>
</evidence>
<name>A0A1M5LV26_9ACTN</name>
<dbReference type="STRING" id="1206085.SAMN05443575_2555"/>
<protein>
    <submittedName>
        <fullName evidence="4">CubicO group peptidase, beta-lactamase class C family</fullName>
    </submittedName>
</protein>
<dbReference type="PANTHER" id="PTHR46825:SF11">
    <property type="entry name" value="PENICILLIN-BINDING PROTEIN 4"/>
    <property type="match status" value="1"/>
</dbReference>
<dbReference type="PANTHER" id="PTHR46825">
    <property type="entry name" value="D-ALANYL-D-ALANINE-CARBOXYPEPTIDASE/ENDOPEPTIDASE AMPH"/>
    <property type="match status" value="1"/>
</dbReference>
<dbReference type="InterPro" id="IPR012338">
    <property type="entry name" value="Beta-lactam/transpept-like"/>
</dbReference>